<dbReference type="GO" id="GO:0004357">
    <property type="term" value="F:glutamate-cysteine ligase activity"/>
    <property type="evidence" value="ECO:0007669"/>
    <property type="project" value="UniProtKB-EC"/>
</dbReference>
<keyword evidence="1 5" id="KW-0436">Ligase</keyword>
<comment type="similarity">
    <text evidence="5">Belongs to the glutamate--cysteine ligase type 2 family. YbdK subfamily.</text>
</comment>
<organism evidence="6 7">
    <name type="scientific">Kutzneria kofuensis</name>
    <dbReference type="NCBI Taxonomy" id="103725"/>
    <lineage>
        <taxon>Bacteria</taxon>
        <taxon>Bacillati</taxon>
        <taxon>Actinomycetota</taxon>
        <taxon>Actinomycetes</taxon>
        <taxon>Pseudonocardiales</taxon>
        <taxon>Pseudonocardiaceae</taxon>
        <taxon>Kutzneria</taxon>
    </lineage>
</organism>
<dbReference type="NCBIfam" id="TIGR02050">
    <property type="entry name" value="gshA_cyan_rel"/>
    <property type="match status" value="1"/>
</dbReference>
<evidence type="ECO:0000256" key="1">
    <source>
        <dbReference type="ARBA" id="ARBA00022598"/>
    </source>
</evidence>
<proteinExistence type="inferred from homology"/>
<dbReference type="GO" id="GO:0042398">
    <property type="term" value="P:modified amino acid biosynthetic process"/>
    <property type="evidence" value="ECO:0007669"/>
    <property type="project" value="InterPro"/>
</dbReference>
<dbReference type="GO" id="GO:0005524">
    <property type="term" value="F:ATP binding"/>
    <property type="evidence" value="ECO:0007669"/>
    <property type="project" value="UniProtKB-KW"/>
</dbReference>
<dbReference type="SUPFAM" id="SSF55931">
    <property type="entry name" value="Glutamine synthetase/guanido kinase"/>
    <property type="match status" value="1"/>
</dbReference>
<dbReference type="PANTHER" id="PTHR36510:SF1">
    <property type="entry name" value="GLUTAMATE--CYSTEINE LIGASE 2-RELATED"/>
    <property type="match status" value="1"/>
</dbReference>
<dbReference type="Gene3D" id="3.30.590.20">
    <property type="match status" value="1"/>
</dbReference>
<comment type="caution">
    <text evidence="6">The sequence shown here is derived from an EMBL/GenBank/DDBJ whole genome shotgun (WGS) entry which is preliminary data.</text>
</comment>
<evidence type="ECO:0000313" key="6">
    <source>
        <dbReference type="EMBL" id="MBB5889933.1"/>
    </source>
</evidence>
<dbReference type="Proteomes" id="UP000585638">
    <property type="component" value="Unassembled WGS sequence"/>
</dbReference>
<keyword evidence="2 5" id="KW-0547">Nucleotide-binding</keyword>
<evidence type="ECO:0000256" key="2">
    <source>
        <dbReference type="ARBA" id="ARBA00022741"/>
    </source>
</evidence>
<evidence type="ECO:0000256" key="3">
    <source>
        <dbReference type="ARBA" id="ARBA00022840"/>
    </source>
</evidence>
<gene>
    <name evidence="6" type="ORF">BJ998_001129</name>
</gene>
<dbReference type="EMBL" id="JACHIR010000001">
    <property type="protein sequence ID" value="MBB5889933.1"/>
    <property type="molecule type" value="Genomic_DNA"/>
</dbReference>
<evidence type="ECO:0000313" key="7">
    <source>
        <dbReference type="Proteomes" id="UP000585638"/>
    </source>
</evidence>
<comment type="function">
    <text evidence="5">ATP-dependent carboxylate-amine ligase which exhibits weak glutamate--cysteine ligase activity.</text>
</comment>
<dbReference type="PANTHER" id="PTHR36510">
    <property type="entry name" value="GLUTAMATE--CYSTEINE LIGASE 2-RELATED"/>
    <property type="match status" value="1"/>
</dbReference>
<dbReference type="EC" id="6.3.2.2" evidence="5"/>
<name>A0A7W9KC80_9PSEU</name>
<dbReference type="InterPro" id="IPR014746">
    <property type="entry name" value="Gln_synth/guanido_kin_cat_dom"/>
</dbReference>
<dbReference type="AlphaFoldDB" id="A0A7W9KC80"/>
<dbReference type="InterPro" id="IPR011793">
    <property type="entry name" value="YbdK"/>
</dbReference>
<dbReference type="InterPro" id="IPR050141">
    <property type="entry name" value="GCL_type2/YbdK_subfam"/>
</dbReference>
<keyword evidence="7" id="KW-1185">Reference proteome</keyword>
<dbReference type="Pfam" id="PF04107">
    <property type="entry name" value="GCS2"/>
    <property type="match status" value="1"/>
</dbReference>
<dbReference type="NCBIfam" id="NF010041">
    <property type="entry name" value="PRK13517.1-1"/>
    <property type="match status" value="1"/>
</dbReference>
<keyword evidence="3 5" id="KW-0067">ATP-binding</keyword>
<reference evidence="6 7" key="1">
    <citation type="submission" date="2020-08" db="EMBL/GenBank/DDBJ databases">
        <title>Sequencing the genomes of 1000 actinobacteria strains.</title>
        <authorList>
            <person name="Klenk H.-P."/>
        </authorList>
    </citation>
    <scope>NUCLEOTIDE SEQUENCE [LARGE SCALE GENOMIC DNA]</scope>
    <source>
        <strain evidence="6 7">DSM 43851</strain>
    </source>
</reference>
<sequence>MDAVSGGAVLGAPDMLRLIEDEPAITQEFMRYQIETATPVCAGLGEVRAELGRLRGLLAGAADRVDCVLVAAGVLPFDAPPALAAVTDEPRYREIVNRFPALLSSAGTCGCHVHIGVPSRELGVQVLSRLRPWLPQLLAISANSPFALGQDTGWDSWRHPMWSRWPTARPPEIWADAGQYDAAVRSLVDSGAAMDPRGVYWHARLSPRYPTVEVRIADVCLSADDAVLLAGLVRALVATAVAEFREGRPAPAVPTVTIADALSAAARHGLGGPGIDVRSGEVKPQQQLFLDLLDHVRPGLDITGDTDEVERLAAGVVLGGTGADRQRELRTASATTGEFVVALADTTAESRAAQLTVDGHGW</sequence>
<evidence type="ECO:0000256" key="5">
    <source>
        <dbReference type="HAMAP-Rule" id="MF_01609"/>
    </source>
</evidence>
<protein>
    <recommendedName>
        <fullName evidence="5">Putative glutamate--cysteine ligase 2</fullName>
        <ecNumber evidence="5">6.3.2.2</ecNumber>
    </recommendedName>
    <alternativeName>
        <fullName evidence="5">Gamma-glutamylcysteine synthetase 2</fullName>
        <shortName evidence="5">GCS 2</shortName>
        <shortName evidence="5">Gamma-GCS 2</shortName>
    </alternativeName>
</protein>
<comment type="catalytic activity">
    <reaction evidence="4 5">
        <text>L-cysteine + L-glutamate + ATP = gamma-L-glutamyl-L-cysteine + ADP + phosphate + H(+)</text>
        <dbReference type="Rhea" id="RHEA:13285"/>
        <dbReference type="ChEBI" id="CHEBI:15378"/>
        <dbReference type="ChEBI" id="CHEBI:29985"/>
        <dbReference type="ChEBI" id="CHEBI:30616"/>
        <dbReference type="ChEBI" id="CHEBI:35235"/>
        <dbReference type="ChEBI" id="CHEBI:43474"/>
        <dbReference type="ChEBI" id="CHEBI:58173"/>
        <dbReference type="ChEBI" id="CHEBI:456216"/>
        <dbReference type="EC" id="6.3.2.2"/>
    </reaction>
</comment>
<evidence type="ECO:0000256" key="4">
    <source>
        <dbReference type="ARBA" id="ARBA00048819"/>
    </source>
</evidence>
<dbReference type="HAMAP" id="MF_01609">
    <property type="entry name" value="Glu_cys_ligase_2"/>
    <property type="match status" value="1"/>
</dbReference>
<accession>A0A7W9KC80</accession>
<dbReference type="InterPro" id="IPR006336">
    <property type="entry name" value="GCS2"/>
</dbReference>